<evidence type="ECO:0000313" key="6">
    <source>
        <dbReference type="EMBL" id="CAK9106577.1"/>
    </source>
</evidence>
<dbReference type="InterPro" id="IPR001229">
    <property type="entry name" value="Jacalin-like_lectin_dom"/>
</dbReference>
<evidence type="ECO:0000256" key="1">
    <source>
        <dbReference type="ARBA" id="ARBA00022729"/>
    </source>
</evidence>
<dbReference type="Gene3D" id="2.100.10.30">
    <property type="entry name" value="Jacalin-like lectin domain"/>
    <property type="match status" value="1"/>
</dbReference>
<dbReference type="InterPro" id="IPR036404">
    <property type="entry name" value="Jacalin-like_lectin_dom_sf"/>
</dbReference>
<feature type="domain" description="MRH" evidence="5">
    <location>
        <begin position="219"/>
        <end position="311"/>
    </location>
</feature>
<sequence length="331" mass="36178">AQKLGQDTFAEEPQEKKVSEYAKWMEQGETSTATPPNQVCSGTVCVSRKLVPRREVKQIHVRSGALIDFIEFAFTTGEPLKIGEGKGDEQEPFTLEPGEVITEIHGGQGALLDRVQFVTSLGRTSSAYGGTGGENFTFKVTEGKMITGLDRAVGLAGKITNIHESLSRPLTEAEKAYDEATLNLEAARRSLDAKEVELGKLRLKIEDSTGTHAAYKALQKCGESTVGEYSYKICPFEDAKQGHVSLGRWKGWAMDNPHTGLFEGGERCFSGIVRSLRVTFECGEDYAIESVKEPSQCVYEATMTHPAACDPKAFEIGEDRVLGPHEAHVEL</sequence>
<dbReference type="PROSITE" id="PS51752">
    <property type="entry name" value="JACALIN_LECTIN"/>
    <property type="match status" value="1"/>
</dbReference>
<dbReference type="Pfam" id="PF01419">
    <property type="entry name" value="Jacalin"/>
    <property type="match status" value="1"/>
</dbReference>
<protein>
    <recommendedName>
        <fullName evidence="8">Glucosidase 2 subunit beta</fullName>
    </recommendedName>
</protein>
<dbReference type="PANTHER" id="PTHR12630:SF1">
    <property type="entry name" value="GLUCOSIDASE 2 SUBUNIT BETA"/>
    <property type="match status" value="1"/>
</dbReference>
<dbReference type="PANTHER" id="PTHR12630">
    <property type="entry name" value="N-LINKED OLIGOSACCHARIDE PROCESSING"/>
    <property type="match status" value="1"/>
</dbReference>
<evidence type="ECO:0000256" key="2">
    <source>
        <dbReference type="ARBA" id="ARBA00023157"/>
    </source>
</evidence>
<dbReference type="Proteomes" id="UP001642484">
    <property type="component" value="Unassembled WGS sequence"/>
</dbReference>
<evidence type="ECO:0000259" key="4">
    <source>
        <dbReference type="PROSITE" id="PS51752"/>
    </source>
</evidence>
<keyword evidence="1" id="KW-0732">Signal</keyword>
<keyword evidence="7" id="KW-1185">Reference proteome</keyword>
<dbReference type="SUPFAM" id="SSF50911">
    <property type="entry name" value="Mannose 6-phosphate receptor domain"/>
    <property type="match status" value="1"/>
</dbReference>
<dbReference type="InterPro" id="IPR039794">
    <property type="entry name" value="Gtb1-like"/>
</dbReference>
<dbReference type="Gene3D" id="2.70.130.10">
    <property type="entry name" value="Mannose-6-phosphate receptor binding domain"/>
    <property type="match status" value="1"/>
</dbReference>
<dbReference type="EMBL" id="CAXAMN010026914">
    <property type="protein sequence ID" value="CAK9106577.1"/>
    <property type="molecule type" value="Genomic_DNA"/>
</dbReference>
<keyword evidence="2" id="KW-1015">Disulfide bond</keyword>
<dbReference type="InterPro" id="IPR009011">
    <property type="entry name" value="Man6P_isomerase_rcpt-bd_dom_sf"/>
</dbReference>
<dbReference type="SUPFAM" id="SSF51101">
    <property type="entry name" value="Mannose-binding lectins"/>
    <property type="match status" value="1"/>
</dbReference>
<keyword evidence="3" id="KW-0175">Coiled coil</keyword>
<dbReference type="Pfam" id="PF13015">
    <property type="entry name" value="PRKCSH_1"/>
    <property type="match status" value="1"/>
</dbReference>
<name>A0ABP0S2P1_9DINO</name>
<dbReference type="InterPro" id="IPR036607">
    <property type="entry name" value="PRKCSH"/>
</dbReference>
<evidence type="ECO:0000256" key="3">
    <source>
        <dbReference type="SAM" id="Coils"/>
    </source>
</evidence>
<feature type="domain" description="Jacalin-type lectin" evidence="4">
    <location>
        <begin position="31"/>
        <end position="168"/>
    </location>
</feature>
<dbReference type="PROSITE" id="PS51914">
    <property type="entry name" value="MRH"/>
    <property type="match status" value="1"/>
</dbReference>
<evidence type="ECO:0008006" key="8">
    <source>
        <dbReference type="Google" id="ProtNLM"/>
    </source>
</evidence>
<organism evidence="6 7">
    <name type="scientific">Durusdinium trenchii</name>
    <dbReference type="NCBI Taxonomy" id="1381693"/>
    <lineage>
        <taxon>Eukaryota</taxon>
        <taxon>Sar</taxon>
        <taxon>Alveolata</taxon>
        <taxon>Dinophyceae</taxon>
        <taxon>Suessiales</taxon>
        <taxon>Symbiodiniaceae</taxon>
        <taxon>Durusdinium</taxon>
    </lineage>
</organism>
<accession>A0ABP0S2P1</accession>
<feature type="non-terminal residue" evidence="6">
    <location>
        <position position="1"/>
    </location>
</feature>
<dbReference type="InterPro" id="IPR044865">
    <property type="entry name" value="MRH_dom"/>
</dbReference>
<dbReference type="CDD" id="cd09302">
    <property type="entry name" value="Jacalin_like"/>
    <property type="match status" value="1"/>
</dbReference>
<dbReference type="SMART" id="SM00915">
    <property type="entry name" value="Jacalin"/>
    <property type="match status" value="1"/>
</dbReference>
<proteinExistence type="predicted"/>
<reference evidence="6 7" key="1">
    <citation type="submission" date="2024-02" db="EMBL/GenBank/DDBJ databases">
        <authorList>
            <person name="Chen Y."/>
            <person name="Shah S."/>
            <person name="Dougan E. K."/>
            <person name="Thang M."/>
            <person name="Chan C."/>
        </authorList>
    </citation>
    <scope>NUCLEOTIDE SEQUENCE [LARGE SCALE GENOMIC DNA]</scope>
</reference>
<evidence type="ECO:0000313" key="7">
    <source>
        <dbReference type="Proteomes" id="UP001642484"/>
    </source>
</evidence>
<gene>
    <name evidence="6" type="ORF">CCMP2556_LOCUS49803</name>
</gene>
<evidence type="ECO:0000259" key="5">
    <source>
        <dbReference type="PROSITE" id="PS51914"/>
    </source>
</evidence>
<feature type="coiled-coil region" evidence="3">
    <location>
        <begin position="170"/>
        <end position="204"/>
    </location>
</feature>
<comment type="caution">
    <text evidence="6">The sequence shown here is derived from an EMBL/GenBank/DDBJ whole genome shotgun (WGS) entry which is preliminary data.</text>
</comment>